<dbReference type="RefSeq" id="WP_106523023.1">
    <property type="nucleotide sequence ID" value="NZ_PYGD01000004.1"/>
</dbReference>
<dbReference type="AlphaFoldDB" id="A0A2P8D3Z6"/>
<name>A0A2P8D3Z6_9BACT</name>
<accession>A0A2P8D3Z6</accession>
<sequence>MFRLSLVILLITALLTQSLSRGIIVLSYFTNKEAYERYCVNKARPQLHCDGKCQVAQKIKQEEERDQKDPLKSSRFSEVVFIDQHSFVRIEPVFTGQPASQYHHPLSIGHTSAFSRSCFHPPDAC</sequence>
<protein>
    <submittedName>
        <fullName evidence="1">Uncharacterized protein</fullName>
    </submittedName>
</protein>
<dbReference type="EMBL" id="PYGD01000004">
    <property type="protein sequence ID" value="PSK91941.1"/>
    <property type="molecule type" value="Genomic_DNA"/>
</dbReference>
<evidence type="ECO:0000313" key="2">
    <source>
        <dbReference type="Proteomes" id="UP000240572"/>
    </source>
</evidence>
<comment type="caution">
    <text evidence="1">The sequence shown here is derived from an EMBL/GenBank/DDBJ whole genome shotgun (WGS) entry which is preliminary data.</text>
</comment>
<dbReference type="OrthoDB" id="980645at2"/>
<organism evidence="1 2">
    <name type="scientific">Taibaiella chishuiensis</name>
    <dbReference type="NCBI Taxonomy" id="1434707"/>
    <lineage>
        <taxon>Bacteria</taxon>
        <taxon>Pseudomonadati</taxon>
        <taxon>Bacteroidota</taxon>
        <taxon>Chitinophagia</taxon>
        <taxon>Chitinophagales</taxon>
        <taxon>Chitinophagaceae</taxon>
        <taxon>Taibaiella</taxon>
    </lineage>
</organism>
<reference evidence="1 2" key="1">
    <citation type="submission" date="2018-03" db="EMBL/GenBank/DDBJ databases">
        <title>Genomic Encyclopedia of Type Strains, Phase III (KMG-III): the genomes of soil and plant-associated and newly described type strains.</title>
        <authorList>
            <person name="Whitman W."/>
        </authorList>
    </citation>
    <scope>NUCLEOTIDE SEQUENCE [LARGE SCALE GENOMIC DNA]</scope>
    <source>
        <strain evidence="1 2">CGMCC 1.12700</strain>
    </source>
</reference>
<gene>
    <name evidence="1" type="ORF">B0I18_10435</name>
</gene>
<keyword evidence="2" id="KW-1185">Reference proteome</keyword>
<proteinExistence type="predicted"/>
<dbReference type="Proteomes" id="UP000240572">
    <property type="component" value="Unassembled WGS sequence"/>
</dbReference>
<evidence type="ECO:0000313" key="1">
    <source>
        <dbReference type="EMBL" id="PSK91941.1"/>
    </source>
</evidence>